<dbReference type="EMBL" id="JAACYR010000008">
    <property type="protein sequence ID" value="NDJ88217.1"/>
    <property type="molecule type" value="Genomic_DNA"/>
</dbReference>
<evidence type="ECO:0000256" key="1">
    <source>
        <dbReference type="SAM" id="MobiDB-lite"/>
    </source>
</evidence>
<dbReference type="Gene3D" id="3.60.15.10">
    <property type="entry name" value="Ribonuclease Z/Hydroxyacylglutathione hydrolase-like"/>
    <property type="match status" value="1"/>
</dbReference>
<name>A0A7K3L7B3_9MYCO</name>
<accession>A0A7K3L7B3</accession>
<evidence type="ECO:0000259" key="2">
    <source>
        <dbReference type="Pfam" id="PF12706"/>
    </source>
</evidence>
<dbReference type="PANTHER" id="PTHR15032">
    <property type="entry name" value="N-ACYL-PHOSPHATIDYLETHANOLAMINE-HYDROLYZING PHOSPHOLIPASE D"/>
    <property type="match status" value="1"/>
</dbReference>
<sequence>MLRGALRLGRILGGAASLAAGGWTLRALRGTPAALGAAPQVIAAVTARSPHHHDGVFHNLERVAAVNMDREQQRLMLRELFADRGARRRSEPIPLVVPDFASAAAPLSITWLGHATALVEVDGYRILTDPVWSDRCSPSDAVGPRRLHPPPVELAALPAVDAIVVSHDHYDHLDIDTITGLARSQWAPFVVPLGVGAHLRAWGIPAERVVELDWGEHAALGELTLTCTPARHFSGRFLTRNLTLWASWVIAGPDHRVYFGGDSGYTGSFNQIGAEHGPFDVALLPIGAYNTAWPDVHMNPEEAVRAHQDLDGGTLVPIHWCTFRLAPHRWNEPVERLLTAAQTAGVAVAVPPPGGSVRFDGGEAKLEPPQETGDVTPWWRS</sequence>
<dbReference type="SUPFAM" id="SSF56281">
    <property type="entry name" value="Metallo-hydrolase/oxidoreductase"/>
    <property type="match status" value="1"/>
</dbReference>
<comment type="caution">
    <text evidence="3">The sequence shown here is derived from an EMBL/GenBank/DDBJ whole genome shotgun (WGS) entry which is preliminary data.</text>
</comment>
<organism evidence="3 4">
    <name type="scientific">Mycolicibacter kumamotonensis</name>
    <dbReference type="NCBI Taxonomy" id="354243"/>
    <lineage>
        <taxon>Bacteria</taxon>
        <taxon>Bacillati</taxon>
        <taxon>Actinomycetota</taxon>
        <taxon>Actinomycetes</taxon>
        <taxon>Mycobacteriales</taxon>
        <taxon>Mycobacteriaceae</taxon>
        <taxon>Mycolicibacter</taxon>
    </lineage>
</organism>
<protein>
    <recommendedName>
        <fullName evidence="2">Metallo-beta-lactamase domain-containing protein</fullName>
    </recommendedName>
</protein>
<dbReference type="OrthoDB" id="9805728at2"/>
<dbReference type="GO" id="GO:0005737">
    <property type="term" value="C:cytoplasm"/>
    <property type="evidence" value="ECO:0007669"/>
    <property type="project" value="TreeGrafter"/>
</dbReference>
<dbReference type="PANTHER" id="PTHR15032:SF4">
    <property type="entry name" value="N-ACYL-PHOSPHATIDYLETHANOLAMINE-HYDROLYZING PHOSPHOLIPASE D"/>
    <property type="match status" value="1"/>
</dbReference>
<feature type="region of interest" description="Disordered" evidence="1">
    <location>
        <begin position="360"/>
        <end position="381"/>
    </location>
</feature>
<dbReference type="AlphaFoldDB" id="A0A7K3L7B3"/>
<dbReference type="InterPro" id="IPR036866">
    <property type="entry name" value="RibonucZ/Hydroxyglut_hydro"/>
</dbReference>
<reference evidence="3 4" key="1">
    <citation type="submission" date="2020-01" db="EMBL/GenBank/DDBJ databases">
        <authorList>
            <person name="Sanchez-Estrada R."/>
            <person name="Gonzalez-Y-Merchand J.A."/>
            <person name="Rivera-Gutierrez S."/>
        </authorList>
    </citation>
    <scope>NUCLEOTIDE SEQUENCE [LARGE SCALE GENOMIC DNA]</scope>
    <source>
        <strain evidence="3 4">CST 7247</strain>
    </source>
</reference>
<dbReference type="InterPro" id="IPR001279">
    <property type="entry name" value="Metallo-B-lactamas"/>
</dbReference>
<evidence type="ECO:0000313" key="3">
    <source>
        <dbReference type="EMBL" id="NDJ88217.1"/>
    </source>
</evidence>
<gene>
    <name evidence="3" type="ORF">GWR20_03430</name>
</gene>
<feature type="domain" description="Metallo-beta-lactamase" evidence="2">
    <location>
        <begin position="124"/>
        <end position="320"/>
    </location>
</feature>
<dbReference type="Pfam" id="PF12706">
    <property type="entry name" value="Lactamase_B_2"/>
    <property type="match status" value="1"/>
</dbReference>
<evidence type="ECO:0000313" key="4">
    <source>
        <dbReference type="Proteomes" id="UP000466523"/>
    </source>
</evidence>
<proteinExistence type="predicted"/>
<dbReference type="Proteomes" id="UP000466523">
    <property type="component" value="Unassembled WGS sequence"/>
</dbReference>